<reference evidence="3" key="1">
    <citation type="journal article" date="2015" name="Nat. Genet.">
        <title>The genome and transcriptome of the zoonotic hookworm Ancylostoma ceylanicum identify infection-specific gene families.</title>
        <authorList>
            <person name="Schwarz E.M."/>
            <person name="Hu Y."/>
            <person name="Antoshechkin I."/>
            <person name="Miller M.M."/>
            <person name="Sternberg P.W."/>
            <person name="Aroian R.V."/>
        </authorList>
    </citation>
    <scope>NUCLEOTIDE SEQUENCE</scope>
    <source>
        <strain evidence="3">HY135</strain>
    </source>
</reference>
<feature type="compositionally biased region" description="Low complexity" evidence="1">
    <location>
        <begin position="1"/>
        <end position="16"/>
    </location>
</feature>
<feature type="region of interest" description="Disordered" evidence="1">
    <location>
        <begin position="1"/>
        <end position="21"/>
    </location>
</feature>
<keyword evidence="3" id="KW-1185">Reference proteome</keyword>
<gene>
    <name evidence="2" type="primary">Acey_s0011.g1325</name>
    <name evidence="2" type="ORF">Y032_0011g1325</name>
</gene>
<evidence type="ECO:0000256" key="1">
    <source>
        <dbReference type="SAM" id="MobiDB-lite"/>
    </source>
</evidence>
<dbReference type="AlphaFoldDB" id="A0A016VFZ6"/>
<proteinExistence type="predicted"/>
<evidence type="ECO:0000313" key="2">
    <source>
        <dbReference type="EMBL" id="EYC25668.1"/>
    </source>
</evidence>
<protein>
    <submittedName>
        <fullName evidence="2">Uncharacterized protein</fullName>
    </submittedName>
</protein>
<evidence type="ECO:0000313" key="3">
    <source>
        <dbReference type="Proteomes" id="UP000024635"/>
    </source>
</evidence>
<sequence>MRTLISGLSSSSTSRTPRFHHRHDRTSVTRVYVLLLLSVCYRYLHYTTTNIHTRTPVNSTKSRALIAVDRFDLLLFIPYS</sequence>
<comment type="caution">
    <text evidence="2">The sequence shown here is derived from an EMBL/GenBank/DDBJ whole genome shotgun (WGS) entry which is preliminary data.</text>
</comment>
<organism evidence="2 3">
    <name type="scientific">Ancylostoma ceylanicum</name>
    <dbReference type="NCBI Taxonomy" id="53326"/>
    <lineage>
        <taxon>Eukaryota</taxon>
        <taxon>Metazoa</taxon>
        <taxon>Ecdysozoa</taxon>
        <taxon>Nematoda</taxon>
        <taxon>Chromadorea</taxon>
        <taxon>Rhabditida</taxon>
        <taxon>Rhabditina</taxon>
        <taxon>Rhabditomorpha</taxon>
        <taxon>Strongyloidea</taxon>
        <taxon>Ancylostomatidae</taxon>
        <taxon>Ancylostomatinae</taxon>
        <taxon>Ancylostoma</taxon>
    </lineage>
</organism>
<accession>A0A016VFZ6</accession>
<name>A0A016VFZ6_9BILA</name>
<dbReference type="EMBL" id="JARK01001347">
    <property type="protein sequence ID" value="EYC25668.1"/>
    <property type="molecule type" value="Genomic_DNA"/>
</dbReference>
<dbReference type="Proteomes" id="UP000024635">
    <property type="component" value="Unassembled WGS sequence"/>
</dbReference>